<protein>
    <submittedName>
        <fullName evidence="1">Uncharacterized protein</fullName>
    </submittedName>
</protein>
<dbReference type="Proteomes" id="UP000326759">
    <property type="component" value="Unassembled WGS sequence"/>
</dbReference>
<keyword evidence="2" id="KW-1185">Reference proteome</keyword>
<reference evidence="1 2" key="1">
    <citation type="journal article" date="2019" name="PLoS Biol.">
        <title>Sex chromosomes control vertical transmission of feminizing Wolbachia symbionts in an isopod.</title>
        <authorList>
            <person name="Becking T."/>
            <person name="Chebbi M.A."/>
            <person name="Giraud I."/>
            <person name="Moumen B."/>
            <person name="Laverre T."/>
            <person name="Caubet Y."/>
            <person name="Peccoud J."/>
            <person name="Gilbert C."/>
            <person name="Cordaux R."/>
        </authorList>
    </citation>
    <scope>NUCLEOTIDE SEQUENCE [LARGE SCALE GENOMIC DNA]</scope>
    <source>
        <strain evidence="1">ANa2</strain>
        <tissue evidence="1">Whole body excluding digestive tract and cuticle</tissue>
    </source>
</reference>
<dbReference type="EMBL" id="SEYY01003753">
    <property type="protein sequence ID" value="KAB7504103.1"/>
    <property type="molecule type" value="Genomic_DNA"/>
</dbReference>
<evidence type="ECO:0000313" key="1">
    <source>
        <dbReference type="EMBL" id="KAB7504103.1"/>
    </source>
</evidence>
<dbReference type="OrthoDB" id="10628293at2759"/>
<proteinExistence type="predicted"/>
<gene>
    <name evidence="1" type="ORF">Anas_11879</name>
</gene>
<name>A0A5N5TBR8_9CRUS</name>
<organism evidence="1 2">
    <name type="scientific">Armadillidium nasatum</name>
    <dbReference type="NCBI Taxonomy" id="96803"/>
    <lineage>
        <taxon>Eukaryota</taxon>
        <taxon>Metazoa</taxon>
        <taxon>Ecdysozoa</taxon>
        <taxon>Arthropoda</taxon>
        <taxon>Crustacea</taxon>
        <taxon>Multicrustacea</taxon>
        <taxon>Malacostraca</taxon>
        <taxon>Eumalacostraca</taxon>
        <taxon>Peracarida</taxon>
        <taxon>Isopoda</taxon>
        <taxon>Oniscidea</taxon>
        <taxon>Crinocheta</taxon>
        <taxon>Armadillidiidae</taxon>
        <taxon>Armadillidium</taxon>
    </lineage>
</organism>
<sequence length="111" mass="12742">MGFLKPKNLSFMAAKIFIENVILDSHLFKQFHRVTKLLISHTAIDDIQKDLHTDEIDKNVHVIMNLMDQVLGRCSQKTKDDILKTIRTTNHHCSSGAIILQFLYDSEGSFN</sequence>
<comment type="caution">
    <text evidence="1">The sequence shown here is derived from an EMBL/GenBank/DDBJ whole genome shotgun (WGS) entry which is preliminary data.</text>
</comment>
<accession>A0A5N5TBR8</accession>
<evidence type="ECO:0000313" key="2">
    <source>
        <dbReference type="Proteomes" id="UP000326759"/>
    </source>
</evidence>
<dbReference type="AlphaFoldDB" id="A0A5N5TBR8"/>